<comment type="similarity">
    <text evidence="2">Belongs to the CMC4 family.</text>
</comment>
<reference evidence="7 8" key="1">
    <citation type="journal article" date="2018" name="Nat. Ecol. Evol.">
        <title>Pezizomycetes genomes reveal the molecular basis of ectomycorrhizal truffle lifestyle.</title>
        <authorList>
            <person name="Murat C."/>
            <person name="Payen T."/>
            <person name="Noel B."/>
            <person name="Kuo A."/>
            <person name="Morin E."/>
            <person name="Chen J."/>
            <person name="Kohler A."/>
            <person name="Krizsan K."/>
            <person name="Balestrini R."/>
            <person name="Da Silva C."/>
            <person name="Montanini B."/>
            <person name="Hainaut M."/>
            <person name="Levati E."/>
            <person name="Barry K.W."/>
            <person name="Belfiori B."/>
            <person name="Cichocki N."/>
            <person name="Clum A."/>
            <person name="Dockter R.B."/>
            <person name="Fauchery L."/>
            <person name="Guy J."/>
            <person name="Iotti M."/>
            <person name="Le Tacon F."/>
            <person name="Lindquist E.A."/>
            <person name="Lipzen A."/>
            <person name="Malagnac F."/>
            <person name="Mello A."/>
            <person name="Molinier V."/>
            <person name="Miyauchi S."/>
            <person name="Poulain J."/>
            <person name="Riccioni C."/>
            <person name="Rubini A."/>
            <person name="Sitrit Y."/>
            <person name="Splivallo R."/>
            <person name="Traeger S."/>
            <person name="Wang M."/>
            <person name="Zifcakova L."/>
            <person name="Wipf D."/>
            <person name="Zambonelli A."/>
            <person name="Paolocci F."/>
            <person name="Nowrousian M."/>
            <person name="Ottonello S."/>
            <person name="Baldrian P."/>
            <person name="Spatafora J.W."/>
            <person name="Henrissat B."/>
            <person name="Nagy L.G."/>
            <person name="Aury J.M."/>
            <person name="Wincker P."/>
            <person name="Grigoriev I.V."/>
            <person name="Bonfante P."/>
            <person name="Martin F.M."/>
        </authorList>
    </citation>
    <scope>NUCLEOTIDE SEQUENCE [LARGE SCALE GENOMIC DNA]</scope>
    <source>
        <strain evidence="7 8">CCBAS932</strain>
    </source>
</reference>
<keyword evidence="4" id="KW-0496">Mitochondrion</keyword>
<evidence type="ECO:0000256" key="6">
    <source>
        <dbReference type="PIRSR" id="PIRSR627179-50"/>
    </source>
</evidence>
<dbReference type="InParanoid" id="A0A3N4KQZ9"/>
<evidence type="ECO:0000256" key="5">
    <source>
        <dbReference type="ARBA" id="ARBA00023157"/>
    </source>
</evidence>
<feature type="disulfide bond" evidence="6">
    <location>
        <begin position="47"/>
        <end position="63"/>
    </location>
</feature>
<dbReference type="PANTHER" id="PTHR15590:SF0">
    <property type="entry name" value="CX9C MOTIF-CONTAINING PROTEIN 4"/>
    <property type="match status" value="1"/>
</dbReference>
<dbReference type="FunCoup" id="A0A3N4KQZ9">
    <property type="interactions" value="88"/>
</dbReference>
<evidence type="ECO:0000256" key="1">
    <source>
        <dbReference type="ARBA" id="ARBA00004569"/>
    </source>
</evidence>
<dbReference type="EMBL" id="ML119140">
    <property type="protein sequence ID" value="RPB10801.1"/>
    <property type="molecule type" value="Genomic_DNA"/>
</dbReference>
<keyword evidence="5 6" id="KW-1015">Disulfide bond</keyword>
<evidence type="ECO:0000256" key="2">
    <source>
        <dbReference type="ARBA" id="ARBA00009858"/>
    </source>
</evidence>
<dbReference type="Proteomes" id="UP000277580">
    <property type="component" value="Unassembled WGS sequence"/>
</dbReference>
<feature type="disulfide bond" evidence="6">
    <location>
        <begin position="15"/>
        <end position="46"/>
    </location>
</feature>
<dbReference type="AlphaFoldDB" id="A0A3N4KQZ9"/>
<dbReference type="GO" id="GO:0005758">
    <property type="term" value="C:mitochondrial intermembrane space"/>
    <property type="evidence" value="ECO:0007669"/>
    <property type="project" value="UniProtKB-SubCell"/>
</dbReference>
<keyword evidence="8" id="KW-1185">Reference proteome</keyword>
<dbReference type="PANTHER" id="PTHR15590">
    <property type="entry name" value="CX9C MOTIF-CONTAINING PROTEIN 4"/>
    <property type="match status" value="1"/>
</dbReference>
<comment type="subcellular location">
    <subcellularLocation>
        <location evidence="1">Mitochondrion intermembrane space</location>
    </subcellularLocation>
</comment>
<proteinExistence type="inferred from homology"/>
<evidence type="ECO:0000256" key="4">
    <source>
        <dbReference type="ARBA" id="ARBA00023128"/>
    </source>
</evidence>
<evidence type="ECO:0000313" key="8">
    <source>
        <dbReference type="Proteomes" id="UP000277580"/>
    </source>
</evidence>
<dbReference type="OrthoDB" id="13601at2759"/>
<protein>
    <recommendedName>
        <fullName evidence="3">Cx9C motif-containing protein 4, mitochondrial</fullName>
    </recommendedName>
</protein>
<feature type="disulfide bond" evidence="6">
    <location>
        <begin position="25"/>
        <end position="36"/>
    </location>
</feature>
<dbReference type="InterPro" id="IPR009069">
    <property type="entry name" value="Cys_alpha_HP_mot_SF"/>
</dbReference>
<accession>A0A3N4KQZ9</accession>
<gene>
    <name evidence="7" type="ORF">P167DRAFT_537316</name>
</gene>
<name>A0A3N4KQZ9_9PEZI</name>
<organism evidence="7 8">
    <name type="scientific">Morchella conica CCBAS932</name>
    <dbReference type="NCBI Taxonomy" id="1392247"/>
    <lineage>
        <taxon>Eukaryota</taxon>
        <taxon>Fungi</taxon>
        <taxon>Dikarya</taxon>
        <taxon>Ascomycota</taxon>
        <taxon>Pezizomycotina</taxon>
        <taxon>Pezizomycetes</taxon>
        <taxon>Pezizales</taxon>
        <taxon>Morchellaceae</taxon>
        <taxon>Morchella</taxon>
    </lineage>
</organism>
<sequence>MPKTLDEALRADPPCYPRACAIQSCLQKSNHDESRCAHLIDALYECCAELYKREGPGAKSTCCPKESLLKLKLKQKQDAGGFGGAAELHETRRR</sequence>
<dbReference type="Gene3D" id="1.10.287.1130">
    <property type="entry name" value="CytochromE C oxidase copper chaperone"/>
    <property type="match status" value="1"/>
</dbReference>
<evidence type="ECO:0000256" key="3">
    <source>
        <dbReference type="ARBA" id="ARBA00019406"/>
    </source>
</evidence>
<dbReference type="InterPro" id="IPR027179">
    <property type="entry name" value="CMC4"/>
</dbReference>
<dbReference type="SUPFAM" id="SSF47072">
    <property type="entry name" value="Cysteine alpha-hairpin motif"/>
    <property type="match status" value="1"/>
</dbReference>
<evidence type="ECO:0000313" key="7">
    <source>
        <dbReference type="EMBL" id="RPB10801.1"/>
    </source>
</evidence>
<dbReference type="Pfam" id="PF08991">
    <property type="entry name" value="CMC4"/>
    <property type="match status" value="1"/>
</dbReference>
<dbReference type="PROSITE" id="PS51808">
    <property type="entry name" value="CHCH"/>
    <property type="match status" value="1"/>
</dbReference>
<dbReference type="STRING" id="1392247.A0A3N4KQZ9"/>